<evidence type="ECO:0000313" key="4">
    <source>
        <dbReference type="Proteomes" id="UP000001937"/>
    </source>
</evidence>
<evidence type="ECO:0000256" key="2">
    <source>
        <dbReference type="SAM" id="Phobius"/>
    </source>
</evidence>
<keyword evidence="2" id="KW-0472">Membrane</keyword>
<feature type="compositionally biased region" description="Low complexity" evidence="1">
    <location>
        <begin position="96"/>
        <end position="115"/>
    </location>
</feature>
<protein>
    <submittedName>
        <fullName evidence="3">Integral membrane protein</fullName>
    </submittedName>
</protein>
<dbReference type="AlphaFoldDB" id="Q2JFW0"/>
<dbReference type="HOGENOM" id="CLU_803519_0_0_11"/>
<feature type="transmembrane region" description="Helical" evidence="2">
    <location>
        <begin position="68"/>
        <end position="89"/>
    </location>
</feature>
<feature type="transmembrane region" description="Helical" evidence="2">
    <location>
        <begin position="160"/>
        <end position="180"/>
    </location>
</feature>
<feature type="transmembrane region" description="Helical" evidence="2">
    <location>
        <begin position="248"/>
        <end position="275"/>
    </location>
</feature>
<accession>Q2JFW0</accession>
<dbReference type="KEGG" id="fra:Francci3_0446"/>
<sequence length="281" mass="27081">MAALVATGLVMAAAALGTGALAAVLIVEQIAFAWAWVRILRASTGTTLLVAAWGVLGDVVLLASDRPSYGSLAGVVGIAVAVMILYQLARRRSAPVSGAGSVSANGSSPVSANGSSPPPGPAVRVGADLAAALSGIIFCALFAGYLALRVGSGAHHPADLLVIAGLLGAGGTVVAGRLVGWAGVPVVPAGAVGVLVGAALGAGFGALDPDRLAVGAAVAIAAAGAAVAAVIDLVLARARDAEPRVGPVATSALVADVLLTAILPLASAAPLVYFVGRHLPA</sequence>
<name>Q2JFW0_FRACC</name>
<dbReference type="EMBL" id="CP000249">
    <property type="protein sequence ID" value="ABD09832.1"/>
    <property type="molecule type" value="Genomic_DNA"/>
</dbReference>
<keyword evidence="4" id="KW-1185">Reference proteome</keyword>
<organism evidence="3 4">
    <name type="scientific">Frankia casuarinae (strain DSM 45818 / CECT 9043 / HFP020203 / CcI3)</name>
    <dbReference type="NCBI Taxonomy" id="106370"/>
    <lineage>
        <taxon>Bacteria</taxon>
        <taxon>Bacillati</taxon>
        <taxon>Actinomycetota</taxon>
        <taxon>Actinomycetes</taxon>
        <taxon>Frankiales</taxon>
        <taxon>Frankiaceae</taxon>
        <taxon>Frankia</taxon>
    </lineage>
</organism>
<evidence type="ECO:0000313" key="3">
    <source>
        <dbReference type="EMBL" id="ABD09832.1"/>
    </source>
</evidence>
<reference evidence="3 4" key="1">
    <citation type="journal article" date="2007" name="Genome Res.">
        <title>Genome characteristics of facultatively symbiotic Frankia sp. strains reflect host range and host plant biogeography.</title>
        <authorList>
            <person name="Normand P."/>
            <person name="Lapierre P."/>
            <person name="Tisa L.S."/>
            <person name="Gogarten J.P."/>
            <person name="Alloisio N."/>
            <person name="Bagnarol E."/>
            <person name="Bassi C.A."/>
            <person name="Berry A.M."/>
            <person name="Bickhart D.M."/>
            <person name="Choisne N."/>
            <person name="Couloux A."/>
            <person name="Cournoyer B."/>
            <person name="Cruveiller S."/>
            <person name="Daubin V."/>
            <person name="Demange N."/>
            <person name="Francino M.P."/>
            <person name="Goltsman E."/>
            <person name="Huang Y."/>
            <person name="Kopp O.R."/>
            <person name="Labarre L."/>
            <person name="Lapidus A."/>
            <person name="Lavire C."/>
            <person name="Marechal J."/>
            <person name="Martinez M."/>
            <person name="Mastronunzio J.E."/>
            <person name="Mullin B.C."/>
            <person name="Niemann J."/>
            <person name="Pujic P."/>
            <person name="Rawnsley T."/>
            <person name="Rouy Z."/>
            <person name="Schenowitz C."/>
            <person name="Sellstedt A."/>
            <person name="Tavares F."/>
            <person name="Tomkins J.P."/>
            <person name="Vallenet D."/>
            <person name="Valverde C."/>
            <person name="Wall L.G."/>
            <person name="Wang Y."/>
            <person name="Medigue C."/>
            <person name="Benson D.R."/>
        </authorList>
    </citation>
    <scope>NUCLEOTIDE SEQUENCE [LARGE SCALE GENOMIC DNA]</scope>
    <source>
        <strain evidence="4">DSM 45818 / CECT 9043 / CcI3</strain>
    </source>
</reference>
<keyword evidence="2" id="KW-0812">Transmembrane</keyword>
<gene>
    <name evidence="3" type="ordered locus">Francci3_0446</name>
</gene>
<keyword evidence="2" id="KW-1133">Transmembrane helix</keyword>
<proteinExistence type="predicted"/>
<feature type="transmembrane region" description="Helical" evidence="2">
    <location>
        <begin position="32"/>
        <end position="56"/>
    </location>
</feature>
<feature type="region of interest" description="Disordered" evidence="1">
    <location>
        <begin position="96"/>
        <end position="119"/>
    </location>
</feature>
<dbReference type="Proteomes" id="UP000001937">
    <property type="component" value="Chromosome"/>
</dbReference>
<dbReference type="STRING" id="106370.Francci3_0446"/>
<evidence type="ECO:0000256" key="1">
    <source>
        <dbReference type="SAM" id="MobiDB-lite"/>
    </source>
</evidence>
<feature type="transmembrane region" description="Helical" evidence="2">
    <location>
        <begin position="129"/>
        <end position="148"/>
    </location>
</feature>
<feature type="transmembrane region" description="Helical" evidence="2">
    <location>
        <begin position="186"/>
        <end position="207"/>
    </location>
</feature>
<feature type="transmembrane region" description="Helical" evidence="2">
    <location>
        <begin position="214"/>
        <end position="236"/>
    </location>
</feature>